<reference evidence="2 3" key="1">
    <citation type="journal article" date="2015" name="Nature">
        <title>rRNA introns, odd ribosomes, and small enigmatic genomes across a large radiation of phyla.</title>
        <authorList>
            <person name="Brown C.T."/>
            <person name="Hug L.A."/>
            <person name="Thomas B.C."/>
            <person name="Sharon I."/>
            <person name="Castelle C.J."/>
            <person name="Singh A."/>
            <person name="Wilkins M.J."/>
            <person name="Williams K.H."/>
            <person name="Banfield J.F."/>
        </authorList>
    </citation>
    <scope>NUCLEOTIDE SEQUENCE [LARGE SCALE GENOMIC DNA]</scope>
</reference>
<evidence type="ECO:0000313" key="3">
    <source>
        <dbReference type="Proteomes" id="UP000034531"/>
    </source>
</evidence>
<dbReference type="EMBL" id="LBYI01000022">
    <property type="protein sequence ID" value="KKR49644.1"/>
    <property type="molecule type" value="Genomic_DNA"/>
</dbReference>
<accession>A0A0G0RAA6</accession>
<feature type="compositionally biased region" description="Basic and acidic residues" evidence="1">
    <location>
        <begin position="379"/>
        <end position="388"/>
    </location>
</feature>
<feature type="compositionally biased region" description="Basic and acidic residues" evidence="1">
    <location>
        <begin position="346"/>
        <end position="355"/>
    </location>
</feature>
<sequence>MFRDFYFTLNFVREYITQNNLLDLYQQLISAFQQLQSNQNEETEKNFQESKGKLVETLSLINYSSWPPHKISILKHVGATELLGTEAISRLENIFQKNIGNPNMTVQSLEQFRSETNNLLSKTQQLIDLLNLSSEEKAPENGRKVVEVAFQDEASLDNFWEIEDRAKDFRYIIRTVTRLTGVDFKTVKIVSISTASDPITMALDLVQKSAGAFIAVAKAAAEVKKLKDLFLGKKIKAKELGLRSETVEIVLKDLEEQKGAEHKKKIGELSVSITKEYMEKKKGINDQHEIENMVGIALEKMSNLVNDGVRVLDPAEVKPVGEPDQAVLGTMYSEIKKIEQEIKPLLLEEGKERKQQREKKMKKDLKVNKNSAKKHRHSTEKETVKAKP</sequence>
<proteinExistence type="predicted"/>
<evidence type="ECO:0000256" key="1">
    <source>
        <dbReference type="SAM" id="MobiDB-lite"/>
    </source>
</evidence>
<comment type="caution">
    <text evidence="2">The sequence shown here is derived from an EMBL/GenBank/DDBJ whole genome shotgun (WGS) entry which is preliminary data.</text>
</comment>
<gene>
    <name evidence="2" type="ORF">UT84_C0022G0007</name>
</gene>
<dbReference type="Proteomes" id="UP000034531">
    <property type="component" value="Unassembled WGS sequence"/>
</dbReference>
<organism evidence="2 3">
    <name type="scientific">Candidatus Curtissbacteria bacterium GW2011_GWA1_40_16</name>
    <dbReference type="NCBI Taxonomy" id="1618405"/>
    <lineage>
        <taxon>Bacteria</taxon>
        <taxon>Candidatus Curtissiibacteriota</taxon>
    </lineage>
</organism>
<name>A0A0G0RAA6_9BACT</name>
<protein>
    <submittedName>
        <fullName evidence="2">Uncharacterized protein</fullName>
    </submittedName>
</protein>
<evidence type="ECO:0000313" key="2">
    <source>
        <dbReference type="EMBL" id="KKR49644.1"/>
    </source>
</evidence>
<feature type="region of interest" description="Disordered" evidence="1">
    <location>
        <begin position="346"/>
        <end position="388"/>
    </location>
</feature>
<dbReference type="AlphaFoldDB" id="A0A0G0RAA6"/>